<dbReference type="Pfam" id="PF17389">
    <property type="entry name" value="Bac_rhamnosid6H"/>
    <property type="match status" value="1"/>
</dbReference>
<dbReference type="PANTHER" id="PTHR34987:SF2">
    <property type="entry name" value="B, PUTATIVE (AFU_ORTHOLOGUE AFUA_7G05040)-RELATED"/>
    <property type="match status" value="1"/>
</dbReference>
<dbReference type="InterPro" id="IPR012341">
    <property type="entry name" value="6hp_glycosidase-like_sf"/>
</dbReference>
<comment type="caution">
    <text evidence="5">The sequence shown here is derived from an EMBL/GenBank/DDBJ whole genome shotgun (WGS) entry which is preliminary data.</text>
</comment>
<dbReference type="Gene3D" id="1.50.10.10">
    <property type="match status" value="1"/>
</dbReference>
<dbReference type="InterPro" id="IPR008928">
    <property type="entry name" value="6-hairpin_glycosidase_sf"/>
</dbReference>
<organism evidence="5 6">
    <name type="scientific">Sphingomonas natans</name>
    <dbReference type="NCBI Taxonomy" id="3063330"/>
    <lineage>
        <taxon>Bacteria</taxon>
        <taxon>Pseudomonadati</taxon>
        <taxon>Pseudomonadota</taxon>
        <taxon>Alphaproteobacteria</taxon>
        <taxon>Sphingomonadales</taxon>
        <taxon>Sphingomonadaceae</taxon>
        <taxon>Sphingomonas</taxon>
    </lineage>
</organism>
<reference evidence="5" key="1">
    <citation type="submission" date="2023-07" db="EMBL/GenBank/DDBJ databases">
        <authorList>
            <person name="Kim M."/>
        </authorList>
    </citation>
    <scope>NUCLEOTIDE SEQUENCE</scope>
    <source>
        <strain evidence="5">BIUV-7</strain>
    </source>
</reference>
<dbReference type="Proteomes" id="UP001169764">
    <property type="component" value="Unassembled WGS sequence"/>
</dbReference>
<dbReference type="Pfam" id="PF17390">
    <property type="entry name" value="Bac_rhamnosid_C"/>
    <property type="match status" value="1"/>
</dbReference>
<evidence type="ECO:0000259" key="4">
    <source>
        <dbReference type="Pfam" id="PF17390"/>
    </source>
</evidence>
<accession>A0ABT8YA59</accession>
<evidence type="ECO:0000313" key="5">
    <source>
        <dbReference type="EMBL" id="MDO6414718.1"/>
    </source>
</evidence>
<keyword evidence="6" id="KW-1185">Reference proteome</keyword>
<feature type="domain" description="Alpha-L-rhamnosidase C-terminal" evidence="4">
    <location>
        <begin position="816"/>
        <end position="876"/>
    </location>
</feature>
<feature type="domain" description="Alpha-L-rhamnosidase six-hairpin glycosidase" evidence="3">
    <location>
        <begin position="478"/>
        <end position="752"/>
    </location>
</feature>
<evidence type="ECO:0000313" key="6">
    <source>
        <dbReference type="Proteomes" id="UP001169764"/>
    </source>
</evidence>
<dbReference type="RefSeq" id="WP_303542159.1">
    <property type="nucleotide sequence ID" value="NZ_JAUOTP010000004.1"/>
</dbReference>
<gene>
    <name evidence="5" type="ORF">Q4F19_10035</name>
</gene>
<dbReference type="Gene3D" id="2.60.120.260">
    <property type="entry name" value="Galactose-binding domain-like"/>
    <property type="match status" value="2"/>
</dbReference>
<feature type="domain" description="Alpha-L-rhamnosidase concanavalin-like" evidence="2">
    <location>
        <begin position="362"/>
        <end position="456"/>
    </location>
</feature>
<dbReference type="PANTHER" id="PTHR34987">
    <property type="entry name" value="C, PUTATIVE (AFU_ORTHOLOGUE AFUA_3G02880)-RELATED"/>
    <property type="match status" value="1"/>
</dbReference>
<feature type="signal peptide" evidence="1">
    <location>
        <begin position="1"/>
        <end position="21"/>
    </location>
</feature>
<dbReference type="EMBL" id="JAUOTP010000004">
    <property type="protein sequence ID" value="MDO6414718.1"/>
    <property type="molecule type" value="Genomic_DNA"/>
</dbReference>
<dbReference type="InterPro" id="IPR008902">
    <property type="entry name" value="Rhamnosid_concanavalin"/>
</dbReference>
<sequence length="895" mass="96659">MKYVALSICLAITGVASGALSQAVDADHVITPERPSVSAMPLSTLLEDARARDIIGRYAPKVLNTGGPQARAMTLTDIRSFAPDNLPGDALTRIGSELAALPPTPAAVAAARAAADEVARARLDVAAPWITHPAAFVADFRGKPVALQFRRRLILSAKPATMPIRVSADNRFILYVNGLRVAAGPARGDLAHWRYEALDLAPYLKAGPNLITAQVWSDGKVAPVAQISTGHTGFMVKAEHDADAAIDTGPLWRVRLDRSRDAGSGMRQLIGEVGPTYYAAGAPEQIDAGAQIDGWTTGADAATDWQEPAPAITQSEKKRVLVPDALPQMRYATVPSGRVVRVDGISASAFPDGAAVVPAHSEARLLIDAQRVLAAYPTLIVSGGRGARITLTYAEALYDPVKRGDRGGPLRLADRARIDDGLALGLTDTLTADGRPGRRFAPFWWRAWRYVEIRVKTGDQPITLDRFETRETGYPFEQRGHFVSSDPQLNEIWRIGWMTGLFDAHETYQDSAYWEQLQYIGDTRIQALLSYDIGGDPKLAIQALDAFDHSRVVDGLPQSSWPISGSNPIPPFALLWIGMLHDYWMRQPDPTVLKRTLPGMRAVLDWFAPFVRNDGIVRASPGWLFVDWRDGLDGGRDRTGKAPDSCVISLLRLGALKEAADLEIAIGDPARGRQDAEQAAIAARGIQAQCWDAGRGLYADTPAKTSCSQHANALAVLYDVAPKAEQAGLLRRIIVPGHGIDAPAGMTGTTFYFSFYLARALDHAGLGDRYLGLLDAWRDLLKQHFTTWPENPDPSRSDSHAWSAHPTSGLLSYVAGIQPAASGFSKVRIAPQLGALEMVDAAMAHPAGLIRTRYRQGAAGLEAEIELPDGVSGTFVFGGRDWPLGSGKTRITAPR</sequence>
<dbReference type="InterPro" id="IPR035398">
    <property type="entry name" value="Bac_rhamnosid_C"/>
</dbReference>
<evidence type="ECO:0000259" key="2">
    <source>
        <dbReference type="Pfam" id="PF05592"/>
    </source>
</evidence>
<proteinExistence type="predicted"/>
<dbReference type="SUPFAM" id="SSF48208">
    <property type="entry name" value="Six-hairpin glycosidases"/>
    <property type="match status" value="1"/>
</dbReference>
<evidence type="ECO:0000259" key="3">
    <source>
        <dbReference type="Pfam" id="PF17389"/>
    </source>
</evidence>
<keyword evidence="1" id="KW-0732">Signal</keyword>
<dbReference type="Gene3D" id="2.60.420.10">
    <property type="entry name" value="Maltose phosphorylase, domain 3"/>
    <property type="match status" value="1"/>
</dbReference>
<feature type="chain" id="PRO_5045290468" evidence="1">
    <location>
        <begin position="22"/>
        <end position="895"/>
    </location>
</feature>
<evidence type="ECO:0000256" key="1">
    <source>
        <dbReference type="SAM" id="SignalP"/>
    </source>
</evidence>
<dbReference type="InterPro" id="IPR035396">
    <property type="entry name" value="Bac_rhamnosid6H"/>
</dbReference>
<name>A0ABT8YA59_9SPHN</name>
<protein>
    <submittedName>
        <fullName evidence="5">Alpha-L-rhamnosidase C-terminal domain-containing protein</fullName>
    </submittedName>
</protein>
<dbReference type="Pfam" id="PF05592">
    <property type="entry name" value="Bac_rhamnosid"/>
    <property type="match status" value="1"/>
</dbReference>